<organism evidence="2 3">
    <name type="scientific">Actinokineospora soli</name>
    <dbReference type="NCBI Taxonomy" id="1048753"/>
    <lineage>
        <taxon>Bacteria</taxon>
        <taxon>Bacillati</taxon>
        <taxon>Actinomycetota</taxon>
        <taxon>Actinomycetes</taxon>
        <taxon>Pseudonocardiales</taxon>
        <taxon>Pseudonocardiaceae</taxon>
        <taxon>Actinokineospora</taxon>
    </lineage>
</organism>
<evidence type="ECO:0000313" key="2">
    <source>
        <dbReference type="EMBL" id="MFC7615358.1"/>
    </source>
</evidence>
<accession>A0ABW2TRG3</accession>
<gene>
    <name evidence="2" type="ORF">ACFQV2_19500</name>
</gene>
<dbReference type="Proteomes" id="UP001596512">
    <property type="component" value="Unassembled WGS sequence"/>
</dbReference>
<proteinExistence type="predicted"/>
<comment type="caution">
    <text evidence="2">The sequence shown here is derived from an EMBL/GenBank/DDBJ whole genome shotgun (WGS) entry which is preliminary data.</text>
</comment>
<reference evidence="3" key="1">
    <citation type="journal article" date="2019" name="Int. J. Syst. Evol. Microbiol.">
        <title>The Global Catalogue of Microorganisms (GCM) 10K type strain sequencing project: providing services to taxonomists for standard genome sequencing and annotation.</title>
        <authorList>
            <consortium name="The Broad Institute Genomics Platform"/>
            <consortium name="The Broad Institute Genome Sequencing Center for Infectious Disease"/>
            <person name="Wu L."/>
            <person name="Ma J."/>
        </authorList>
    </citation>
    <scope>NUCLEOTIDE SEQUENCE [LARGE SCALE GENOMIC DNA]</scope>
    <source>
        <strain evidence="3">JCM 17695</strain>
    </source>
</reference>
<feature type="compositionally biased region" description="Low complexity" evidence="1">
    <location>
        <begin position="26"/>
        <end position="42"/>
    </location>
</feature>
<sequence>MSAINRWIGRLFAPENRDETVRALPASQDGAQQSSGQQSAQQRLADAESRLKRYQAAIAAGIDPSALMEAINQAQAEREAARAEVGHVPATGSLDAAEVYAMIDALGDIGAVLKDARPESLVNLYRDLRLEIGYLNDRDAASVTASLRVVSECVRGPSCTLTTTLHLSRSSGPARLASERQNL</sequence>
<protein>
    <submittedName>
        <fullName evidence="2">Uncharacterized protein</fullName>
    </submittedName>
</protein>
<keyword evidence="3" id="KW-1185">Reference proteome</keyword>
<name>A0ABW2TRG3_9PSEU</name>
<evidence type="ECO:0000256" key="1">
    <source>
        <dbReference type="SAM" id="MobiDB-lite"/>
    </source>
</evidence>
<feature type="region of interest" description="Disordered" evidence="1">
    <location>
        <begin position="25"/>
        <end position="46"/>
    </location>
</feature>
<dbReference type="EMBL" id="JBHTEY010000004">
    <property type="protein sequence ID" value="MFC7615358.1"/>
    <property type="molecule type" value="Genomic_DNA"/>
</dbReference>
<evidence type="ECO:0000313" key="3">
    <source>
        <dbReference type="Proteomes" id="UP001596512"/>
    </source>
</evidence>